<dbReference type="SUPFAM" id="SSF109604">
    <property type="entry name" value="HD-domain/PDEase-like"/>
    <property type="match status" value="1"/>
</dbReference>
<gene>
    <name evidence="5" type="ORF">FTRO_0021370</name>
</gene>
<dbReference type="InterPro" id="IPR006674">
    <property type="entry name" value="HD_domain"/>
</dbReference>
<dbReference type="FunFam" id="1.10.3210.10:FF:000008">
    <property type="entry name" value="3'-5' exoribonuclease YhaM"/>
    <property type="match status" value="1"/>
</dbReference>
<evidence type="ECO:0000259" key="4">
    <source>
        <dbReference type="SMART" id="SM00471"/>
    </source>
</evidence>
<dbReference type="Gene3D" id="2.40.50.140">
    <property type="entry name" value="Nucleic acid-binding proteins"/>
    <property type="match status" value="1"/>
</dbReference>
<dbReference type="PANTHER" id="PTHR37294">
    <property type="entry name" value="3'-5' EXORIBONUCLEASE YHAM"/>
    <property type="match status" value="1"/>
</dbReference>
<keyword evidence="2" id="KW-0540">Nuclease</keyword>
<evidence type="ECO:0000313" key="5">
    <source>
        <dbReference type="EMBL" id="GAP03968.1"/>
    </source>
</evidence>
<evidence type="ECO:0000256" key="3">
    <source>
        <dbReference type="SAM" id="MobiDB-lite"/>
    </source>
</evidence>
<dbReference type="PANTHER" id="PTHR37294:SF1">
    <property type="entry name" value="3'-5' EXORIBONUCLEASE YHAM"/>
    <property type="match status" value="1"/>
</dbReference>
<accession>A0A3F3H7J5</accession>
<dbReference type="SMART" id="SM00471">
    <property type="entry name" value="HDc"/>
    <property type="match status" value="1"/>
</dbReference>
<feature type="region of interest" description="Disordered" evidence="3">
    <location>
        <begin position="312"/>
        <end position="346"/>
    </location>
</feature>
<keyword evidence="2" id="KW-0269">Exonuclease</keyword>
<evidence type="ECO:0000256" key="2">
    <source>
        <dbReference type="ARBA" id="ARBA00022839"/>
    </source>
</evidence>
<dbReference type="Gene3D" id="1.10.3210.10">
    <property type="entry name" value="Hypothetical protein af1432"/>
    <property type="match status" value="1"/>
</dbReference>
<organism evidence="5">
    <name type="scientific">Fructobacillus tropaeoli</name>
    <dbReference type="NCBI Taxonomy" id="709323"/>
    <lineage>
        <taxon>Bacteria</taxon>
        <taxon>Bacillati</taxon>
        <taxon>Bacillota</taxon>
        <taxon>Bacilli</taxon>
        <taxon>Lactobacillales</taxon>
        <taxon>Lactobacillaceae</taxon>
        <taxon>Fructobacillus</taxon>
    </lineage>
</organism>
<dbReference type="GO" id="GO:0031125">
    <property type="term" value="P:rRNA 3'-end processing"/>
    <property type="evidence" value="ECO:0007669"/>
    <property type="project" value="TreeGrafter"/>
</dbReference>
<dbReference type="InterPro" id="IPR012340">
    <property type="entry name" value="NA-bd_OB-fold"/>
</dbReference>
<protein>
    <submittedName>
        <fullName evidence="5">HD-superfamily hydrolase</fullName>
    </submittedName>
</protein>
<dbReference type="Proteomes" id="UP000064514">
    <property type="component" value="Unassembled WGS sequence"/>
</dbReference>
<dbReference type="RefSeq" id="WP_083994362.1">
    <property type="nucleotide sequence ID" value="NZ_DF968079.1"/>
</dbReference>
<feature type="domain" description="HD/PDEase" evidence="4">
    <location>
        <begin position="156"/>
        <end position="290"/>
    </location>
</feature>
<dbReference type="EMBL" id="DF968079">
    <property type="protein sequence ID" value="GAP03968.1"/>
    <property type="molecule type" value="Genomic_DNA"/>
</dbReference>
<sequence>MAKLLLQYHENDAVDAFALLKKADVRQTKTGKDYLALTFSDRSGDIPGNLWDVTKEGIDQFQAGRVVKVTGTRSAFKGNPQIQISQLRLTEGGEPSSAADFIKSAPVKKADLEAELTDTIFKITQPTWNRLVRQLFKKFHDDFMEFPAAKTNHHAFARGLAFHSLSIARLADKVSDLYPQLNKDLLLAGALLHDLGKVIELSGPASTEYTRAGKLIGHITLIDEQLVLAANDLKMDLNQEDVLILRHVVLAHHGLLEYGSPVRPQMMEAEILHQLDEMDASIQMMTGAMEQTEPGEFSKRIFAMDNRAFYRPESVQRAAGPTDDDLPPLPPEDPEAGSPIDPTALF</sequence>
<proteinExistence type="predicted"/>
<keyword evidence="1 5" id="KW-0378">Hydrolase</keyword>
<dbReference type="InterPro" id="IPR003607">
    <property type="entry name" value="HD/PDEase_dom"/>
</dbReference>
<name>A0A3F3H7J5_9LACO</name>
<dbReference type="AlphaFoldDB" id="A0A3F3H7J5"/>
<dbReference type="Pfam" id="PF01966">
    <property type="entry name" value="HD"/>
    <property type="match status" value="1"/>
</dbReference>
<dbReference type="InterPro" id="IPR050798">
    <property type="entry name" value="YhaM_exoribonuc/phosphodiest"/>
</dbReference>
<dbReference type="CDD" id="cd00077">
    <property type="entry name" value="HDc"/>
    <property type="match status" value="1"/>
</dbReference>
<reference evidence="5" key="1">
    <citation type="journal article" date="2015" name="BMC Genomics">
        <title>Comparative genomics of Fructobacillus spp. and Leuconostoc spp. reveals niche-specific evolution of Fructobacillus spp.</title>
        <authorList>
            <person name="Endo A."/>
            <person name="Tanizawa Y."/>
            <person name="Tanaka N."/>
            <person name="Maeno S."/>
            <person name="Kumar H."/>
            <person name="Shiwa Y."/>
            <person name="Okada S."/>
            <person name="Yoshikawa H."/>
            <person name="Dicks L."/>
            <person name="Nakagawa J."/>
            <person name="Arita M."/>
        </authorList>
    </citation>
    <scope>NUCLEOTIDE SEQUENCE [LARGE SCALE GENOMIC DNA]</scope>
    <source>
        <strain evidence="5">F214-1</strain>
    </source>
</reference>
<evidence type="ECO:0000256" key="1">
    <source>
        <dbReference type="ARBA" id="ARBA00022801"/>
    </source>
</evidence>
<dbReference type="CDD" id="cd04492">
    <property type="entry name" value="YhaM_OBF_like"/>
    <property type="match status" value="1"/>
</dbReference>
<dbReference type="STRING" id="709323.GCA_001047135_00513"/>
<dbReference type="GO" id="GO:0004527">
    <property type="term" value="F:exonuclease activity"/>
    <property type="evidence" value="ECO:0007669"/>
    <property type="project" value="UniProtKB-KW"/>
</dbReference>